<keyword evidence="10" id="KW-0548">Nucleotidyltransferase</keyword>
<keyword evidence="3 8" id="KW-0479">Metal-binding</keyword>
<gene>
    <name evidence="8" type="primary">mobA</name>
    <name evidence="10" type="ORF">PBV87_08565</name>
</gene>
<dbReference type="GO" id="GO:0046872">
    <property type="term" value="F:metal ion binding"/>
    <property type="evidence" value="ECO:0007669"/>
    <property type="project" value="UniProtKB-KW"/>
</dbReference>
<comment type="cofactor">
    <cofactor evidence="8">
        <name>Mg(2+)</name>
        <dbReference type="ChEBI" id="CHEBI:18420"/>
    </cofactor>
</comment>
<dbReference type="CDD" id="cd02503">
    <property type="entry name" value="MobA"/>
    <property type="match status" value="1"/>
</dbReference>
<keyword evidence="5 8" id="KW-0460">Magnesium</keyword>
<dbReference type="EC" id="2.7.7.77" evidence="8"/>
<comment type="function">
    <text evidence="8">Transfers a GMP moiety from GTP to Mo-molybdopterin (Mo-MPT) cofactor (Moco or molybdenum cofactor) to form Mo-molybdopterin guanine dinucleotide (Mo-MGD) cofactor.</text>
</comment>
<dbReference type="InterPro" id="IPR013482">
    <property type="entry name" value="Molybde_CF_guanTrfase"/>
</dbReference>
<evidence type="ECO:0000256" key="8">
    <source>
        <dbReference type="HAMAP-Rule" id="MF_00316"/>
    </source>
</evidence>
<dbReference type="HAMAP" id="MF_00316">
    <property type="entry name" value="MobA"/>
    <property type="match status" value="1"/>
</dbReference>
<dbReference type="GO" id="GO:0061603">
    <property type="term" value="F:molybdenum cofactor guanylyltransferase activity"/>
    <property type="evidence" value="ECO:0007669"/>
    <property type="project" value="UniProtKB-EC"/>
</dbReference>
<reference evidence="10" key="1">
    <citation type="journal article" date="2023" name="Int. J. Syst. Evol. Microbiol.">
        <title>&lt;i&gt;Holtiella tumoricola&lt;/i&gt; gen. nov. sp. nov., isolated from a human clinical sample.</title>
        <authorList>
            <person name="Allen-Vercoe E."/>
            <person name="Daigneault M.C."/>
            <person name="Vancuren S.J."/>
            <person name="Cochrane K."/>
            <person name="O'Neal L.L."/>
            <person name="Sankaranarayanan K."/>
            <person name="Lawson P.A."/>
        </authorList>
    </citation>
    <scope>NUCLEOTIDE SEQUENCE</scope>
    <source>
        <strain evidence="10">CC70A</strain>
    </source>
</reference>
<feature type="binding site" evidence="8">
    <location>
        <position position="25"/>
    </location>
    <ligand>
        <name>GTP</name>
        <dbReference type="ChEBI" id="CHEBI:37565"/>
    </ligand>
</feature>
<dbReference type="PANTHER" id="PTHR19136:SF81">
    <property type="entry name" value="MOLYBDENUM COFACTOR GUANYLYLTRANSFERASE"/>
    <property type="match status" value="1"/>
</dbReference>
<keyword evidence="2 8" id="KW-0808">Transferase</keyword>
<evidence type="ECO:0000256" key="3">
    <source>
        <dbReference type="ARBA" id="ARBA00022723"/>
    </source>
</evidence>
<evidence type="ECO:0000313" key="10">
    <source>
        <dbReference type="EMBL" id="MDA3731528.1"/>
    </source>
</evidence>
<keyword evidence="1 8" id="KW-0963">Cytoplasm</keyword>
<dbReference type="InterPro" id="IPR025877">
    <property type="entry name" value="MobA-like_NTP_Trfase"/>
</dbReference>
<feature type="binding site" evidence="8">
    <location>
        <position position="69"/>
    </location>
    <ligand>
        <name>GTP</name>
        <dbReference type="ChEBI" id="CHEBI:37565"/>
    </ligand>
</feature>
<organism evidence="10 11">
    <name type="scientific">Holtiella tumoricola</name>
    <dbReference type="NCBI Taxonomy" id="3018743"/>
    <lineage>
        <taxon>Bacteria</taxon>
        <taxon>Bacillati</taxon>
        <taxon>Bacillota</taxon>
        <taxon>Clostridia</taxon>
        <taxon>Lachnospirales</taxon>
        <taxon>Cellulosilyticaceae</taxon>
        <taxon>Holtiella</taxon>
    </lineage>
</organism>
<comment type="caution">
    <text evidence="10">The sequence shown here is derived from an EMBL/GenBank/DDBJ whole genome shotgun (WGS) entry which is preliminary data.</text>
</comment>
<feature type="binding site" evidence="8">
    <location>
        <begin position="12"/>
        <end position="14"/>
    </location>
    <ligand>
        <name>GTP</name>
        <dbReference type="ChEBI" id="CHEBI:37565"/>
    </ligand>
</feature>
<evidence type="ECO:0000256" key="5">
    <source>
        <dbReference type="ARBA" id="ARBA00022842"/>
    </source>
</evidence>
<evidence type="ECO:0000256" key="4">
    <source>
        <dbReference type="ARBA" id="ARBA00022741"/>
    </source>
</evidence>
<protein>
    <recommendedName>
        <fullName evidence="8">Probable molybdenum cofactor guanylyltransferase</fullName>
        <shortName evidence="8">MoCo guanylyltransferase</shortName>
        <ecNumber evidence="8">2.7.7.77</ecNumber>
    </recommendedName>
    <alternativeName>
        <fullName evidence="8">GTP:molybdopterin guanylyltransferase</fullName>
    </alternativeName>
    <alternativeName>
        <fullName evidence="8">Mo-MPT guanylyltransferase</fullName>
    </alternativeName>
    <alternativeName>
        <fullName evidence="8">Molybdopterin guanylyltransferase</fullName>
    </alternativeName>
    <alternativeName>
        <fullName evidence="8">Molybdopterin-guanine dinucleotide synthase</fullName>
        <shortName evidence="8">MGD synthase</shortName>
    </alternativeName>
</protein>
<dbReference type="PANTHER" id="PTHR19136">
    <property type="entry name" value="MOLYBDENUM COFACTOR GUANYLYLTRANSFERASE"/>
    <property type="match status" value="1"/>
</dbReference>
<dbReference type="Proteomes" id="UP001169242">
    <property type="component" value="Unassembled WGS sequence"/>
</dbReference>
<comment type="domain">
    <text evidence="8">The N-terminal domain determines nucleotide recognition and specific binding, while the C-terminal domain determines the specific binding to the target protein.</text>
</comment>
<dbReference type="SUPFAM" id="SSF53448">
    <property type="entry name" value="Nucleotide-diphospho-sugar transferases"/>
    <property type="match status" value="1"/>
</dbReference>
<dbReference type="GO" id="GO:0005737">
    <property type="term" value="C:cytoplasm"/>
    <property type="evidence" value="ECO:0007669"/>
    <property type="project" value="UniProtKB-SubCell"/>
</dbReference>
<evidence type="ECO:0000256" key="2">
    <source>
        <dbReference type="ARBA" id="ARBA00022679"/>
    </source>
</evidence>
<feature type="binding site" evidence="8">
    <location>
        <position position="98"/>
    </location>
    <ligand>
        <name>Mg(2+)</name>
        <dbReference type="ChEBI" id="CHEBI:18420"/>
    </ligand>
</feature>
<dbReference type="Gene3D" id="3.90.550.10">
    <property type="entry name" value="Spore Coat Polysaccharide Biosynthesis Protein SpsA, Chain A"/>
    <property type="match status" value="1"/>
</dbReference>
<evidence type="ECO:0000259" key="9">
    <source>
        <dbReference type="Pfam" id="PF12804"/>
    </source>
</evidence>
<evidence type="ECO:0000256" key="7">
    <source>
        <dbReference type="ARBA" id="ARBA00023150"/>
    </source>
</evidence>
<dbReference type="InterPro" id="IPR029044">
    <property type="entry name" value="Nucleotide-diphossugar_trans"/>
</dbReference>
<accession>A0AA42DMA8</accession>
<feature type="domain" description="MobA-like NTP transferase" evidence="9">
    <location>
        <begin position="10"/>
        <end position="163"/>
    </location>
</feature>
<dbReference type="AlphaFoldDB" id="A0AA42DMA8"/>
<feature type="binding site" evidence="8">
    <location>
        <position position="98"/>
    </location>
    <ligand>
        <name>GTP</name>
        <dbReference type="ChEBI" id="CHEBI:37565"/>
    </ligand>
</feature>
<comment type="subcellular location">
    <subcellularLocation>
        <location evidence="8">Cytoplasm</location>
    </subcellularLocation>
</comment>
<evidence type="ECO:0000256" key="6">
    <source>
        <dbReference type="ARBA" id="ARBA00023134"/>
    </source>
</evidence>
<dbReference type="RefSeq" id="WP_053986134.1">
    <property type="nucleotide sequence ID" value="NZ_JAQIFT010000037.1"/>
</dbReference>
<keyword evidence="7 8" id="KW-0501">Molybdenum cofactor biosynthesis</keyword>
<proteinExistence type="inferred from homology"/>
<dbReference type="GO" id="GO:0005525">
    <property type="term" value="F:GTP binding"/>
    <property type="evidence" value="ECO:0007669"/>
    <property type="project" value="UniProtKB-UniRule"/>
</dbReference>
<comment type="similarity">
    <text evidence="8">Belongs to the MobA family.</text>
</comment>
<dbReference type="GO" id="GO:0006777">
    <property type="term" value="P:Mo-molybdopterin cofactor biosynthetic process"/>
    <property type="evidence" value="ECO:0007669"/>
    <property type="project" value="UniProtKB-KW"/>
</dbReference>
<dbReference type="EMBL" id="JAQIFT010000037">
    <property type="protein sequence ID" value="MDA3731528.1"/>
    <property type="molecule type" value="Genomic_DNA"/>
</dbReference>
<keyword evidence="4 8" id="KW-0547">Nucleotide-binding</keyword>
<sequence>MQHLPNLATLILMGGQNKRMNGEHKAFLSLHEKTFLEHIIENLNPYAPTYLSVNTQSLYEHLNYPLIEDKYKDIGPIGGIYTALSSIPEEYVFITACDMPFVNGELITFLYNQLDLDTSCVVMSDKDGRFYPLGGIYHKSMLPLIEAQIAEGNYRLGALLKRTHAKIIPLSQAPFEEKLLWNINTPEEYKSLLQEK</sequence>
<evidence type="ECO:0000313" key="11">
    <source>
        <dbReference type="Proteomes" id="UP001169242"/>
    </source>
</evidence>
<comment type="catalytic activity">
    <reaction evidence="8">
        <text>Mo-molybdopterin + GTP + H(+) = Mo-molybdopterin guanine dinucleotide + diphosphate</text>
        <dbReference type="Rhea" id="RHEA:34243"/>
        <dbReference type="ChEBI" id="CHEBI:15378"/>
        <dbReference type="ChEBI" id="CHEBI:33019"/>
        <dbReference type="ChEBI" id="CHEBI:37565"/>
        <dbReference type="ChEBI" id="CHEBI:71302"/>
        <dbReference type="ChEBI" id="CHEBI:71310"/>
        <dbReference type="EC" id="2.7.7.77"/>
    </reaction>
</comment>
<evidence type="ECO:0000256" key="1">
    <source>
        <dbReference type="ARBA" id="ARBA00022490"/>
    </source>
</evidence>
<dbReference type="Pfam" id="PF12804">
    <property type="entry name" value="NTP_transf_3"/>
    <property type="match status" value="1"/>
</dbReference>
<comment type="caution">
    <text evidence="8">Lacks conserved residue(s) required for the propagation of feature annotation.</text>
</comment>
<name>A0AA42DMA8_9FIRM</name>
<keyword evidence="11" id="KW-1185">Reference proteome</keyword>
<keyword evidence="6 8" id="KW-0342">GTP-binding</keyword>